<evidence type="ECO:0000256" key="6">
    <source>
        <dbReference type="ARBA" id="ARBA00038076"/>
    </source>
</evidence>
<dbReference type="Pfam" id="PF02687">
    <property type="entry name" value="FtsX"/>
    <property type="match status" value="1"/>
</dbReference>
<comment type="subcellular location">
    <subcellularLocation>
        <location evidence="1">Cell membrane</location>
        <topology evidence="1">Multi-pass membrane protein</topology>
    </subcellularLocation>
</comment>
<keyword evidence="5 7" id="KW-0472">Membrane</keyword>
<organism evidence="9 10">
    <name type="scientific">Actinokineospora soli</name>
    <dbReference type="NCBI Taxonomy" id="1048753"/>
    <lineage>
        <taxon>Bacteria</taxon>
        <taxon>Bacillati</taxon>
        <taxon>Actinomycetota</taxon>
        <taxon>Actinomycetes</taxon>
        <taxon>Pseudonocardiales</taxon>
        <taxon>Pseudonocardiaceae</taxon>
        <taxon>Actinokineospora</taxon>
    </lineage>
</organism>
<evidence type="ECO:0000256" key="7">
    <source>
        <dbReference type="SAM" id="Phobius"/>
    </source>
</evidence>
<evidence type="ECO:0000256" key="3">
    <source>
        <dbReference type="ARBA" id="ARBA00022692"/>
    </source>
</evidence>
<proteinExistence type="inferred from homology"/>
<evidence type="ECO:0000259" key="8">
    <source>
        <dbReference type="Pfam" id="PF02687"/>
    </source>
</evidence>
<feature type="domain" description="ABC3 transporter permease C-terminal" evidence="8">
    <location>
        <begin position="2"/>
        <end position="111"/>
    </location>
</feature>
<evidence type="ECO:0000256" key="5">
    <source>
        <dbReference type="ARBA" id="ARBA00023136"/>
    </source>
</evidence>
<dbReference type="InterPro" id="IPR050250">
    <property type="entry name" value="Macrolide_Exporter_MacB"/>
</dbReference>
<dbReference type="PANTHER" id="PTHR30572:SF4">
    <property type="entry name" value="ABC TRANSPORTER PERMEASE YTRF"/>
    <property type="match status" value="1"/>
</dbReference>
<feature type="transmembrane region" description="Helical" evidence="7">
    <location>
        <begin position="44"/>
        <end position="67"/>
    </location>
</feature>
<feature type="transmembrane region" description="Helical" evidence="7">
    <location>
        <begin position="87"/>
        <end position="106"/>
    </location>
</feature>
<evidence type="ECO:0000256" key="1">
    <source>
        <dbReference type="ARBA" id="ARBA00004651"/>
    </source>
</evidence>
<reference evidence="10" key="1">
    <citation type="journal article" date="2019" name="Int. J. Syst. Evol. Microbiol.">
        <title>The Global Catalogue of Microorganisms (GCM) 10K type strain sequencing project: providing services to taxonomists for standard genome sequencing and annotation.</title>
        <authorList>
            <consortium name="The Broad Institute Genomics Platform"/>
            <consortium name="The Broad Institute Genome Sequencing Center for Infectious Disease"/>
            <person name="Wu L."/>
            <person name="Ma J."/>
        </authorList>
    </citation>
    <scope>NUCLEOTIDE SEQUENCE [LARGE SCALE GENOMIC DNA]</scope>
    <source>
        <strain evidence="10">JCM 17695</strain>
    </source>
</reference>
<comment type="similarity">
    <text evidence="6">Belongs to the ABC-4 integral membrane protein family.</text>
</comment>
<protein>
    <submittedName>
        <fullName evidence="9">FtsX-like permease family protein</fullName>
    </submittedName>
</protein>
<accession>A0ABW2TNE8</accession>
<comment type="caution">
    <text evidence="9">The sequence shown here is derived from an EMBL/GenBank/DDBJ whole genome shotgun (WGS) entry which is preliminary data.</text>
</comment>
<dbReference type="InterPro" id="IPR003838">
    <property type="entry name" value="ABC3_permease_C"/>
</dbReference>
<evidence type="ECO:0000256" key="4">
    <source>
        <dbReference type="ARBA" id="ARBA00022989"/>
    </source>
</evidence>
<keyword evidence="4 7" id="KW-1133">Transmembrane helix</keyword>
<name>A0ABW2TNE8_9PSEU</name>
<dbReference type="EMBL" id="JBHTEY010000004">
    <property type="protein sequence ID" value="MFC7614331.1"/>
    <property type="molecule type" value="Genomic_DNA"/>
</dbReference>
<keyword evidence="2" id="KW-1003">Cell membrane</keyword>
<gene>
    <name evidence="9" type="ORF">ACFQV2_13125</name>
</gene>
<sequence length="122" mass="12241">MVGFIGVASTMSANVLDRTKEFGILHAIGARPATVRRTVATEGVLLAVAGTLVAIPLALVLAAVLGAGLGDLFLSAPLPYRFSPTAMAAWLAVAVVGAVLATDAAATRAARTTVREALADTG</sequence>
<evidence type="ECO:0000256" key="2">
    <source>
        <dbReference type="ARBA" id="ARBA00022475"/>
    </source>
</evidence>
<keyword evidence="3 7" id="KW-0812">Transmembrane</keyword>
<dbReference type="PANTHER" id="PTHR30572">
    <property type="entry name" value="MEMBRANE COMPONENT OF TRANSPORTER-RELATED"/>
    <property type="match status" value="1"/>
</dbReference>
<keyword evidence="10" id="KW-1185">Reference proteome</keyword>
<evidence type="ECO:0000313" key="10">
    <source>
        <dbReference type="Proteomes" id="UP001596512"/>
    </source>
</evidence>
<dbReference type="Proteomes" id="UP001596512">
    <property type="component" value="Unassembled WGS sequence"/>
</dbReference>
<evidence type="ECO:0000313" key="9">
    <source>
        <dbReference type="EMBL" id="MFC7614331.1"/>
    </source>
</evidence>